<accession>A0ABS9ZXH8</accession>
<dbReference type="InterPro" id="IPR029063">
    <property type="entry name" value="SAM-dependent_MTases_sf"/>
</dbReference>
<dbReference type="Pfam" id="PF01209">
    <property type="entry name" value="Ubie_methyltran"/>
    <property type="match status" value="1"/>
</dbReference>
<dbReference type="Gene3D" id="3.40.50.150">
    <property type="entry name" value="Vaccinia Virus protein VP39"/>
    <property type="match status" value="1"/>
</dbReference>
<sequence length="251" mass="29411">MELNRKPLQGVLNIICFNSHFYLMAVIIFIVLIVCKNQFSPHIQNLLIISSTIAIFTIIISLLVSFYIYDLSDLYLLGWVKNADYKKILNINAGFDETSEIISNKFPNANLTICDFYNPVKHTEKSIKRARKLYPPNPQTIFVETKQLIFQKNTFDKSLVILSAHEIRNKNERVQFFKELNRVTKPVGQILVTEHLRDWKNFLAYTIGFFHFYSRKSWLQTFNQAGLIVKQEIKTTPFITTFILEKNENTF</sequence>
<proteinExistence type="predicted"/>
<evidence type="ECO:0000313" key="2">
    <source>
        <dbReference type="EMBL" id="MCJ0742995.1"/>
    </source>
</evidence>
<dbReference type="GO" id="GO:0032259">
    <property type="term" value="P:methylation"/>
    <property type="evidence" value="ECO:0007669"/>
    <property type="project" value="UniProtKB-KW"/>
</dbReference>
<dbReference type="Proteomes" id="UP001165460">
    <property type="component" value="Unassembled WGS sequence"/>
</dbReference>
<keyword evidence="1" id="KW-0812">Transmembrane</keyword>
<dbReference type="EC" id="2.1.1.-" evidence="2"/>
<reference evidence="2" key="1">
    <citation type="submission" date="2022-03" db="EMBL/GenBank/DDBJ databases">
        <authorList>
            <person name="Woo C.Y."/>
        </authorList>
    </citation>
    <scope>NUCLEOTIDE SEQUENCE</scope>
    <source>
        <strain evidence="2">CYS-01</strain>
    </source>
</reference>
<evidence type="ECO:0000313" key="3">
    <source>
        <dbReference type="Proteomes" id="UP001165460"/>
    </source>
</evidence>
<dbReference type="RefSeq" id="WP_243361966.1">
    <property type="nucleotide sequence ID" value="NZ_JALGBH010000002.1"/>
</dbReference>
<keyword evidence="2" id="KW-0808">Transferase</keyword>
<name>A0ABS9ZXH8_9SPHI</name>
<organism evidence="2 3">
    <name type="scientific">Pedobacter montanisoli</name>
    <dbReference type="NCBI Taxonomy" id="2923277"/>
    <lineage>
        <taxon>Bacteria</taxon>
        <taxon>Pseudomonadati</taxon>
        <taxon>Bacteroidota</taxon>
        <taxon>Sphingobacteriia</taxon>
        <taxon>Sphingobacteriales</taxon>
        <taxon>Sphingobacteriaceae</taxon>
        <taxon>Pedobacter</taxon>
    </lineage>
</organism>
<feature type="transmembrane region" description="Helical" evidence="1">
    <location>
        <begin position="12"/>
        <end position="34"/>
    </location>
</feature>
<gene>
    <name evidence="2" type="ORF">MMF97_09760</name>
</gene>
<dbReference type="GO" id="GO:0008168">
    <property type="term" value="F:methyltransferase activity"/>
    <property type="evidence" value="ECO:0007669"/>
    <property type="project" value="UniProtKB-KW"/>
</dbReference>
<evidence type="ECO:0000256" key="1">
    <source>
        <dbReference type="SAM" id="Phobius"/>
    </source>
</evidence>
<keyword evidence="1" id="KW-0472">Membrane</keyword>
<protein>
    <submittedName>
        <fullName evidence="2">Class I SAM-dependent methyltransferase</fullName>
        <ecNumber evidence="2">2.1.1.-</ecNumber>
    </submittedName>
</protein>
<keyword evidence="1" id="KW-1133">Transmembrane helix</keyword>
<dbReference type="SUPFAM" id="SSF53335">
    <property type="entry name" value="S-adenosyl-L-methionine-dependent methyltransferases"/>
    <property type="match status" value="1"/>
</dbReference>
<keyword evidence="3" id="KW-1185">Reference proteome</keyword>
<feature type="transmembrane region" description="Helical" evidence="1">
    <location>
        <begin position="46"/>
        <end position="69"/>
    </location>
</feature>
<keyword evidence="2" id="KW-0489">Methyltransferase</keyword>
<comment type="caution">
    <text evidence="2">The sequence shown here is derived from an EMBL/GenBank/DDBJ whole genome shotgun (WGS) entry which is preliminary data.</text>
</comment>
<dbReference type="EMBL" id="JALGBH010000002">
    <property type="protein sequence ID" value="MCJ0742995.1"/>
    <property type="molecule type" value="Genomic_DNA"/>
</dbReference>